<keyword evidence="6" id="KW-1185">Reference proteome</keyword>
<evidence type="ECO:0000259" key="3">
    <source>
        <dbReference type="Pfam" id="PF13556"/>
    </source>
</evidence>
<dbReference type="InterPro" id="IPR041522">
    <property type="entry name" value="CdaR_GGDEF"/>
</dbReference>
<dbReference type="Pfam" id="PF13556">
    <property type="entry name" value="HTH_30"/>
    <property type="match status" value="1"/>
</dbReference>
<organism evidence="5 6">
    <name type="scientific">Arthrobacter ginsengisoli</name>
    <dbReference type="NCBI Taxonomy" id="1356565"/>
    <lineage>
        <taxon>Bacteria</taxon>
        <taxon>Bacillati</taxon>
        <taxon>Actinomycetota</taxon>
        <taxon>Actinomycetes</taxon>
        <taxon>Micrococcales</taxon>
        <taxon>Micrococcaceae</taxon>
        <taxon>Arthrobacter</taxon>
    </lineage>
</organism>
<proteinExistence type="inferred from homology"/>
<reference evidence="5 6" key="1">
    <citation type="submission" date="2023-07" db="EMBL/GenBank/DDBJ databases">
        <title>Sorghum-associated microbial communities from plants grown in Nebraska, USA.</title>
        <authorList>
            <person name="Schachtman D."/>
        </authorList>
    </citation>
    <scope>NUCLEOTIDE SEQUENCE [LARGE SCALE GENOMIC DNA]</scope>
    <source>
        <strain evidence="5 6">BE167</strain>
    </source>
</reference>
<dbReference type="RefSeq" id="WP_310050962.1">
    <property type="nucleotide sequence ID" value="NZ_JAVDVQ010000003.1"/>
</dbReference>
<dbReference type="PANTHER" id="PTHR33744:SF1">
    <property type="entry name" value="DNA-BINDING TRANSCRIPTIONAL ACTIVATOR ADER"/>
    <property type="match status" value="1"/>
</dbReference>
<feature type="domain" description="CdaR GGDEF-like" evidence="4">
    <location>
        <begin position="276"/>
        <end position="390"/>
    </location>
</feature>
<evidence type="ECO:0000313" key="5">
    <source>
        <dbReference type="EMBL" id="MDR7081586.1"/>
    </source>
</evidence>
<dbReference type="PANTHER" id="PTHR33744">
    <property type="entry name" value="CARBOHYDRATE DIACID REGULATOR"/>
    <property type="match status" value="1"/>
</dbReference>
<dbReference type="EMBL" id="JAVDVQ010000003">
    <property type="protein sequence ID" value="MDR7081586.1"/>
    <property type="molecule type" value="Genomic_DNA"/>
</dbReference>
<evidence type="ECO:0000256" key="1">
    <source>
        <dbReference type="ARBA" id="ARBA00006754"/>
    </source>
</evidence>
<dbReference type="InterPro" id="IPR012914">
    <property type="entry name" value="PucR_dom"/>
</dbReference>
<dbReference type="InterPro" id="IPR025736">
    <property type="entry name" value="PucR_C-HTH_dom"/>
</dbReference>
<dbReference type="InterPro" id="IPR042070">
    <property type="entry name" value="PucR_C-HTH_sf"/>
</dbReference>
<protein>
    <submittedName>
        <fullName evidence="5">Purine catabolism regulator</fullName>
    </submittedName>
</protein>
<evidence type="ECO:0000313" key="6">
    <source>
        <dbReference type="Proteomes" id="UP001252243"/>
    </source>
</evidence>
<comment type="similarity">
    <text evidence="1">Belongs to the CdaR family.</text>
</comment>
<name>A0ABU1U8S3_9MICC</name>
<dbReference type="Pfam" id="PF07905">
    <property type="entry name" value="PucR"/>
    <property type="match status" value="1"/>
</dbReference>
<feature type="domain" description="PucR C-terminal helix-turn-helix" evidence="3">
    <location>
        <begin position="450"/>
        <end position="507"/>
    </location>
</feature>
<comment type="caution">
    <text evidence="5">The sequence shown here is derived from an EMBL/GenBank/DDBJ whole genome shotgun (WGS) entry which is preliminary data.</text>
</comment>
<sequence>MTIRLQQVLDHPTLSVADPVIRAAAGTAARTQLRWIHSSEILDIAPLLDGGELLLTGGEALAHASEERQVMYIRQLAERGVAALAIETGIALPSLPSAMVSAAEASGLPLIELRKVVPFVGVMQAINSTLVSESVSQLRRADEASHAMAVELAHGGSLDRILAVLAGIINAEVTLTSLTGATLASATPGTADDDIAASAPANQEPARLIQIDVPVRGILAAQLMLRVPAHEDENLARTAGKRSIDILALAMLQRMSPGLREVAGAALIRAIDSGSQPWRLQQLASAAGIPASEPLIAVVVRSDTSQQLRTSVEQLLARAAHSHATYVDNAELLAVAGLGGDAPDENRQSIMAGLLELPAMARTLAAVGPLVAGISDAPWSLSEAKLTLELAASREQFRSDAGGHGPVIDAEAFAVERLAVQSLDPYQRRNFVRQQLGVLLDHDAHRNSRLLDTLATWLDCGCNTAQAARELHLERQSMHQRLRRIFELCGGDPRETGRLAALHLAARLAGLV</sequence>
<evidence type="ECO:0000259" key="2">
    <source>
        <dbReference type="Pfam" id="PF07905"/>
    </source>
</evidence>
<dbReference type="InterPro" id="IPR051448">
    <property type="entry name" value="CdaR-like_regulators"/>
</dbReference>
<accession>A0ABU1U8S3</accession>
<feature type="domain" description="Purine catabolism PurC-like" evidence="2">
    <location>
        <begin position="8"/>
        <end position="129"/>
    </location>
</feature>
<dbReference type="Proteomes" id="UP001252243">
    <property type="component" value="Unassembled WGS sequence"/>
</dbReference>
<evidence type="ECO:0000259" key="4">
    <source>
        <dbReference type="Pfam" id="PF17853"/>
    </source>
</evidence>
<dbReference type="Pfam" id="PF17853">
    <property type="entry name" value="GGDEF_2"/>
    <property type="match status" value="1"/>
</dbReference>
<dbReference type="Gene3D" id="1.10.10.2840">
    <property type="entry name" value="PucR C-terminal helix-turn-helix domain"/>
    <property type="match status" value="1"/>
</dbReference>
<gene>
    <name evidence="5" type="ORF">J2X01_000867</name>
</gene>